<keyword evidence="13" id="KW-1185">Reference proteome</keyword>
<sequence>MNNSRPTGTTAPLWSALDDYEQHLRHVVGRSENTIRAYRRDLDSALEGLKRIEQFDLDRARDVLGWAVDNGASRASLSRLASSMRGFGAFLAHRGFVQANPVAALKAPKPQRTLPRVLRADQAADLLDGLRTDGLRTEPQDSDPQSIRDWAMVELLYATGIRVSELAGCDVDDVDFSNNLLRVTGKGNKTRVVPFGATVSAALEQWLSARTTMAKGTPALFVGTRGKRIDPRQVRTVVNRVTQAGPGPRLSPHGLRHSAATAILEGGADLRVVQELLGHANMSTTQIYTHVGTERLKAVFNQAHPRA</sequence>
<dbReference type="SUPFAM" id="SSF47823">
    <property type="entry name" value="lambda integrase-like, N-terminal domain"/>
    <property type="match status" value="1"/>
</dbReference>
<evidence type="ECO:0000256" key="6">
    <source>
        <dbReference type="ARBA" id="ARBA00023125"/>
    </source>
</evidence>
<organism evidence="12 13">
    <name type="scientific">Corynebacterium macclintockiae</name>
    <dbReference type="NCBI Taxonomy" id="2913501"/>
    <lineage>
        <taxon>Bacteria</taxon>
        <taxon>Bacillati</taxon>
        <taxon>Actinomycetota</taxon>
        <taxon>Actinomycetes</taxon>
        <taxon>Mycobacteriales</taxon>
        <taxon>Corynebacteriaceae</taxon>
        <taxon>Corynebacterium</taxon>
    </lineage>
</organism>
<proteinExistence type="inferred from homology"/>
<feature type="active site" evidence="9">
    <location>
        <position position="279"/>
    </location>
</feature>
<dbReference type="InterPro" id="IPR010998">
    <property type="entry name" value="Integrase_recombinase_N"/>
</dbReference>
<keyword evidence="7 9" id="KW-0233">DNA recombination</keyword>
<reference evidence="12" key="1">
    <citation type="submission" date="2022-02" db="EMBL/GenBank/DDBJ databases">
        <title>Corynebacterium sp. from urogenital microbiome.</title>
        <authorList>
            <person name="Cappelli E.A."/>
            <person name="Ribeiro T.G."/>
            <person name="Peixe L."/>
        </authorList>
    </citation>
    <scope>NUCLEOTIDE SEQUENCE</scope>
    <source>
        <strain evidence="12">C9Ua_112</strain>
    </source>
</reference>
<evidence type="ECO:0000256" key="5">
    <source>
        <dbReference type="ARBA" id="ARBA00022908"/>
    </source>
</evidence>
<dbReference type="InterPro" id="IPR023009">
    <property type="entry name" value="Tyrosine_recombinase_XerC/XerD"/>
</dbReference>
<dbReference type="PROSITE" id="PS51898">
    <property type="entry name" value="TYR_RECOMBINASE"/>
    <property type="match status" value="1"/>
</dbReference>
<dbReference type="GO" id="GO:0006313">
    <property type="term" value="P:DNA transposition"/>
    <property type="evidence" value="ECO:0007669"/>
    <property type="project" value="UniProtKB-UniRule"/>
</dbReference>
<protein>
    <recommendedName>
        <fullName evidence="9">Tyrosine recombinase XerC</fullName>
    </recommendedName>
</protein>
<evidence type="ECO:0000256" key="2">
    <source>
        <dbReference type="ARBA" id="ARBA00022490"/>
    </source>
</evidence>
<keyword evidence="5 9" id="KW-0229">DNA integration</keyword>
<dbReference type="GO" id="GO:0009037">
    <property type="term" value="F:tyrosine-based site-specific recombinase activity"/>
    <property type="evidence" value="ECO:0007669"/>
    <property type="project" value="UniProtKB-UniRule"/>
</dbReference>
<dbReference type="GO" id="GO:0051301">
    <property type="term" value="P:cell division"/>
    <property type="evidence" value="ECO:0007669"/>
    <property type="project" value="UniProtKB-KW"/>
</dbReference>
<dbReference type="Pfam" id="PF02899">
    <property type="entry name" value="Phage_int_SAM_1"/>
    <property type="match status" value="1"/>
</dbReference>
<evidence type="ECO:0000259" key="10">
    <source>
        <dbReference type="PROSITE" id="PS51898"/>
    </source>
</evidence>
<comment type="subcellular location">
    <subcellularLocation>
        <location evidence="1 9">Cytoplasm</location>
    </subcellularLocation>
</comment>
<feature type="active site" evidence="9">
    <location>
        <position position="256"/>
    </location>
</feature>
<evidence type="ECO:0000256" key="3">
    <source>
        <dbReference type="ARBA" id="ARBA00022618"/>
    </source>
</evidence>
<comment type="similarity">
    <text evidence="9">Belongs to the 'phage' integrase family. XerC subfamily.</text>
</comment>
<feature type="active site" evidence="9">
    <location>
        <position position="162"/>
    </location>
</feature>
<dbReference type="InterPro" id="IPR050090">
    <property type="entry name" value="Tyrosine_recombinase_XerCD"/>
</dbReference>
<dbReference type="Gene3D" id="1.10.443.10">
    <property type="entry name" value="Intergrase catalytic core"/>
    <property type="match status" value="1"/>
</dbReference>
<dbReference type="GO" id="GO:0005737">
    <property type="term" value="C:cytoplasm"/>
    <property type="evidence" value="ECO:0007669"/>
    <property type="project" value="UniProtKB-SubCell"/>
</dbReference>
<gene>
    <name evidence="9" type="primary">xerC</name>
    <name evidence="12" type="ORF">L8U58_01930</name>
</gene>
<dbReference type="Gene3D" id="1.10.150.130">
    <property type="match status" value="1"/>
</dbReference>
<evidence type="ECO:0000256" key="9">
    <source>
        <dbReference type="HAMAP-Rule" id="MF_01808"/>
    </source>
</evidence>
<feature type="active site" description="O-(3'-phospho-DNA)-tyrosine intermediate" evidence="9">
    <location>
        <position position="288"/>
    </location>
</feature>
<dbReference type="HAMAP" id="MF_01808">
    <property type="entry name" value="Recomb_XerC_XerD"/>
    <property type="match status" value="1"/>
</dbReference>
<comment type="caution">
    <text evidence="12">The sequence shown here is derived from an EMBL/GenBank/DDBJ whole genome shotgun (WGS) entry which is preliminary data.</text>
</comment>
<dbReference type="InterPro" id="IPR011010">
    <property type="entry name" value="DNA_brk_join_enz"/>
</dbReference>
<dbReference type="Proteomes" id="UP001146505">
    <property type="component" value="Unassembled WGS sequence"/>
</dbReference>
<keyword evidence="3 9" id="KW-0132">Cell division</keyword>
<evidence type="ECO:0000313" key="12">
    <source>
        <dbReference type="EMBL" id="MCZ9304302.1"/>
    </source>
</evidence>
<keyword evidence="6 9" id="KW-0238">DNA-binding</keyword>
<dbReference type="InterPro" id="IPR004107">
    <property type="entry name" value="Integrase_SAM-like_N"/>
</dbReference>
<dbReference type="RefSeq" id="WP_269954576.1">
    <property type="nucleotide sequence ID" value="NZ_JAKMUV010000002.1"/>
</dbReference>
<dbReference type="CDD" id="cd00798">
    <property type="entry name" value="INT_XerDC_C"/>
    <property type="match status" value="1"/>
</dbReference>
<name>A0A9X3M4U3_9CORY</name>
<keyword evidence="4 9" id="KW-0159">Chromosome partition</keyword>
<dbReference type="SUPFAM" id="SSF56349">
    <property type="entry name" value="DNA breaking-rejoining enzymes"/>
    <property type="match status" value="1"/>
</dbReference>
<evidence type="ECO:0000256" key="4">
    <source>
        <dbReference type="ARBA" id="ARBA00022829"/>
    </source>
</evidence>
<dbReference type="GeneID" id="301812285"/>
<dbReference type="PROSITE" id="PS51900">
    <property type="entry name" value="CB"/>
    <property type="match status" value="1"/>
</dbReference>
<dbReference type="Pfam" id="PF00589">
    <property type="entry name" value="Phage_integrase"/>
    <property type="match status" value="1"/>
</dbReference>
<evidence type="ECO:0000256" key="8">
    <source>
        <dbReference type="ARBA" id="ARBA00023306"/>
    </source>
</evidence>
<evidence type="ECO:0000256" key="7">
    <source>
        <dbReference type="ARBA" id="ARBA00023172"/>
    </source>
</evidence>
<dbReference type="InterPro" id="IPR002104">
    <property type="entry name" value="Integrase_catalytic"/>
</dbReference>
<evidence type="ECO:0000313" key="13">
    <source>
        <dbReference type="Proteomes" id="UP001146505"/>
    </source>
</evidence>
<accession>A0A9X3M4U3</accession>
<evidence type="ECO:0000256" key="1">
    <source>
        <dbReference type="ARBA" id="ARBA00004496"/>
    </source>
</evidence>
<dbReference type="EMBL" id="JAKMUV010000002">
    <property type="protein sequence ID" value="MCZ9304302.1"/>
    <property type="molecule type" value="Genomic_DNA"/>
</dbReference>
<feature type="active site" evidence="9">
    <location>
        <position position="253"/>
    </location>
</feature>
<dbReference type="GO" id="GO:0003677">
    <property type="term" value="F:DNA binding"/>
    <property type="evidence" value="ECO:0007669"/>
    <property type="project" value="UniProtKB-UniRule"/>
</dbReference>
<dbReference type="InterPro" id="IPR013762">
    <property type="entry name" value="Integrase-like_cat_sf"/>
</dbReference>
<feature type="domain" description="Tyr recombinase" evidence="10">
    <location>
        <begin position="113"/>
        <end position="301"/>
    </location>
</feature>
<comment type="function">
    <text evidence="9">Site-specific tyrosine recombinase, which acts by catalyzing the cutting and rejoining of the recombining DNA molecules. The XerC-XerD complex is essential to convert dimers of the bacterial chromosome into monomers to permit their segregation at cell division. It also contributes to the segregational stability of plasmids.</text>
</comment>
<dbReference type="PANTHER" id="PTHR30349">
    <property type="entry name" value="PHAGE INTEGRASE-RELATED"/>
    <property type="match status" value="1"/>
</dbReference>
<dbReference type="PANTHER" id="PTHR30349:SF77">
    <property type="entry name" value="TYROSINE RECOMBINASE XERC"/>
    <property type="match status" value="1"/>
</dbReference>
<keyword evidence="2 9" id="KW-0963">Cytoplasm</keyword>
<dbReference type="AlphaFoldDB" id="A0A9X3M4U3"/>
<comment type="subunit">
    <text evidence="9">Forms a cyclic heterotetrameric complex composed of two molecules of XerC and two molecules of XerD.</text>
</comment>
<evidence type="ECO:0000259" key="11">
    <source>
        <dbReference type="PROSITE" id="PS51900"/>
    </source>
</evidence>
<keyword evidence="8 9" id="KW-0131">Cell cycle</keyword>
<dbReference type="InterPro" id="IPR044068">
    <property type="entry name" value="CB"/>
</dbReference>
<feature type="domain" description="Core-binding (CB)" evidence="11">
    <location>
        <begin position="11"/>
        <end position="92"/>
    </location>
</feature>
<dbReference type="GO" id="GO:0007059">
    <property type="term" value="P:chromosome segregation"/>
    <property type="evidence" value="ECO:0007669"/>
    <property type="project" value="UniProtKB-UniRule"/>
</dbReference>
<feature type="active site" evidence="9">
    <location>
        <position position="186"/>
    </location>
</feature>